<feature type="compositionally biased region" description="Polar residues" evidence="1">
    <location>
        <begin position="67"/>
        <end position="80"/>
    </location>
</feature>
<reference evidence="2" key="3">
    <citation type="submission" date="2011-03" db="EMBL/GenBank/DDBJ databases">
        <title>Annotation of Magnaporthe poae ATCC 64411.</title>
        <authorList>
            <person name="Ma L.-J."/>
            <person name="Dead R."/>
            <person name="Young S.K."/>
            <person name="Zeng Q."/>
            <person name="Gargeya S."/>
            <person name="Fitzgerald M."/>
            <person name="Haas B."/>
            <person name="Abouelleil A."/>
            <person name="Alvarado L."/>
            <person name="Arachchi H.M."/>
            <person name="Berlin A."/>
            <person name="Brown A."/>
            <person name="Chapman S.B."/>
            <person name="Chen Z."/>
            <person name="Dunbar C."/>
            <person name="Freedman E."/>
            <person name="Gearin G."/>
            <person name="Gellesch M."/>
            <person name="Goldberg J."/>
            <person name="Griggs A."/>
            <person name="Gujja S."/>
            <person name="Heiman D."/>
            <person name="Howarth C."/>
            <person name="Larson L."/>
            <person name="Lui A."/>
            <person name="MacDonald P.J.P."/>
            <person name="Mehta T."/>
            <person name="Montmayeur A."/>
            <person name="Murphy C."/>
            <person name="Neiman D."/>
            <person name="Pearson M."/>
            <person name="Priest M."/>
            <person name="Roberts A."/>
            <person name="Saif S."/>
            <person name="Shea T."/>
            <person name="Shenoy N."/>
            <person name="Sisk P."/>
            <person name="Stolte C."/>
            <person name="Sykes S."/>
            <person name="Yandava C."/>
            <person name="Wortman J."/>
            <person name="Nusbaum C."/>
            <person name="Birren B."/>
        </authorList>
    </citation>
    <scope>NUCLEOTIDE SEQUENCE</scope>
    <source>
        <strain evidence="2">ATCC 64411</strain>
    </source>
</reference>
<feature type="region of interest" description="Disordered" evidence="1">
    <location>
        <begin position="62"/>
        <end position="146"/>
    </location>
</feature>
<proteinExistence type="predicted"/>
<evidence type="ECO:0000313" key="2">
    <source>
        <dbReference type="EMBL" id="KLU85802.1"/>
    </source>
</evidence>
<evidence type="ECO:0000313" key="3">
    <source>
        <dbReference type="EnsemblFungi" id="MAPG_04822T0"/>
    </source>
</evidence>
<dbReference type="VEuPathDB" id="FungiDB:MAPG_04822"/>
<reference evidence="2" key="1">
    <citation type="submission" date="2010-05" db="EMBL/GenBank/DDBJ databases">
        <title>The Genome Sequence of Magnaporthe poae strain ATCC 64411.</title>
        <authorList>
            <consortium name="The Broad Institute Genome Sequencing Platform"/>
            <consortium name="Broad Institute Genome Sequencing Center for Infectious Disease"/>
            <person name="Ma L.-J."/>
            <person name="Dead R."/>
            <person name="Young S."/>
            <person name="Zeng Q."/>
            <person name="Koehrsen M."/>
            <person name="Alvarado L."/>
            <person name="Berlin A."/>
            <person name="Chapman S.B."/>
            <person name="Chen Z."/>
            <person name="Freedman E."/>
            <person name="Gellesch M."/>
            <person name="Goldberg J."/>
            <person name="Griggs A."/>
            <person name="Gujja S."/>
            <person name="Heilman E.R."/>
            <person name="Heiman D."/>
            <person name="Hepburn T."/>
            <person name="Howarth C."/>
            <person name="Jen D."/>
            <person name="Larson L."/>
            <person name="Mehta T."/>
            <person name="Neiman D."/>
            <person name="Pearson M."/>
            <person name="Roberts A."/>
            <person name="Saif S."/>
            <person name="Shea T."/>
            <person name="Shenoy N."/>
            <person name="Sisk P."/>
            <person name="Stolte C."/>
            <person name="Sykes S."/>
            <person name="Walk T."/>
            <person name="White J."/>
            <person name="Yandava C."/>
            <person name="Haas B."/>
            <person name="Nusbaum C."/>
            <person name="Birren B."/>
        </authorList>
    </citation>
    <scope>NUCLEOTIDE SEQUENCE</scope>
    <source>
        <strain evidence="2">ATCC 64411</strain>
    </source>
</reference>
<protein>
    <submittedName>
        <fullName evidence="2 3">Uncharacterized protein</fullName>
    </submittedName>
</protein>
<name>A0A0C4DXR5_MAGP6</name>
<organism evidence="3 4">
    <name type="scientific">Magnaporthiopsis poae (strain ATCC 64411 / 73-15)</name>
    <name type="common">Kentucky bluegrass fungus</name>
    <name type="synonym">Magnaporthe poae</name>
    <dbReference type="NCBI Taxonomy" id="644358"/>
    <lineage>
        <taxon>Eukaryota</taxon>
        <taxon>Fungi</taxon>
        <taxon>Dikarya</taxon>
        <taxon>Ascomycota</taxon>
        <taxon>Pezizomycotina</taxon>
        <taxon>Sordariomycetes</taxon>
        <taxon>Sordariomycetidae</taxon>
        <taxon>Magnaporthales</taxon>
        <taxon>Magnaporthaceae</taxon>
        <taxon>Magnaporthiopsis</taxon>
    </lineage>
</organism>
<sequence>MQALSSHWGLAQSQLGSLSGLVSNGYEAVPQDPSATHGTVYSFVDSDEFIYDGCEWDDDITREAKSTKTTGETVTNNSSGLDRWGDYSGSWETAESASQPQASPSPKQSPKTSSSPKGRSAGGFWGLFTKQRQQPSRAEPLRHVSS</sequence>
<evidence type="ECO:0000256" key="1">
    <source>
        <dbReference type="SAM" id="MobiDB-lite"/>
    </source>
</evidence>
<reference evidence="3" key="5">
    <citation type="submission" date="2015-06" db="UniProtKB">
        <authorList>
            <consortium name="EnsemblFungi"/>
        </authorList>
    </citation>
    <scope>IDENTIFICATION</scope>
    <source>
        <strain evidence="3">ATCC 64411</strain>
    </source>
</reference>
<dbReference type="OMA" id="CEWDDDI"/>
<gene>
    <name evidence="2" type="ORF">MAPG_04822</name>
</gene>
<reference evidence="4" key="2">
    <citation type="submission" date="2010-05" db="EMBL/GenBank/DDBJ databases">
        <title>The genome sequence of Magnaporthe poae strain ATCC 64411.</title>
        <authorList>
            <person name="Ma L.-J."/>
            <person name="Dead R."/>
            <person name="Young S."/>
            <person name="Zeng Q."/>
            <person name="Koehrsen M."/>
            <person name="Alvarado L."/>
            <person name="Berlin A."/>
            <person name="Chapman S.B."/>
            <person name="Chen Z."/>
            <person name="Freedman E."/>
            <person name="Gellesch M."/>
            <person name="Goldberg J."/>
            <person name="Griggs A."/>
            <person name="Gujja S."/>
            <person name="Heilman E.R."/>
            <person name="Heiman D."/>
            <person name="Hepburn T."/>
            <person name="Howarth C."/>
            <person name="Jen D."/>
            <person name="Larson L."/>
            <person name="Mehta T."/>
            <person name="Neiman D."/>
            <person name="Pearson M."/>
            <person name="Roberts A."/>
            <person name="Saif S."/>
            <person name="Shea T."/>
            <person name="Shenoy N."/>
            <person name="Sisk P."/>
            <person name="Stolte C."/>
            <person name="Sykes S."/>
            <person name="Walk T."/>
            <person name="White J."/>
            <person name="Yandava C."/>
            <person name="Haas B."/>
            <person name="Nusbaum C."/>
            <person name="Birren B."/>
        </authorList>
    </citation>
    <scope>NUCLEOTIDE SEQUENCE [LARGE SCALE GENOMIC DNA]</scope>
    <source>
        <strain evidence="4">ATCC 64411 / 73-15</strain>
    </source>
</reference>
<dbReference type="Proteomes" id="UP000011715">
    <property type="component" value="Unassembled WGS sequence"/>
</dbReference>
<evidence type="ECO:0000313" key="4">
    <source>
        <dbReference type="Proteomes" id="UP000011715"/>
    </source>
</evidence>
<dbReference type="EnsemblFungi" id="MAPG_04822T0">
    <property type="protein sequence ID" value="MAPG_04822T0"/>
    <property type="gene ID" value="MAPG_04822"/>
</dbReference>
<keyword evidence="4" id="KW-1185">Reference proteome</keyword>
<reference evidence="3" key="4">
    <citation type="journal article" date="2015" name="G3 (Bethesda)">
        <title>Genome sequences of three phytopathogenic species of the Magnaporthaceae family of fungi.</title>
        <authorList>
            <person name="Okagaki L.H."/>
            <person name="Nunes C.C."/>
            <person name="Sailsbery J."/>
            <person name="Clay B."/>
            <person name="Brown D."/>
            <person name="John T."/>
            <person name="Oh Y."/>
            <person name="Young N."/>
            <person name="Fitzgerald M."/>
            <person name="Haas B.J."/>
            <person name="Zeng Q."/>
            <person name="Young S."/>
            <person name="Adiconis X."/>
            <person name="Fan L."/>
            <person name="Levin J.Z."/>
            <person name="Mitchell T.K."/>
            <person name="Okubara P.A."/>
            <person name="Farman M.L."/>
            <person name="Kohn L.M."/>
            <person name="Birren B."/>
            <person name="Ma L.-J."/>
            <person name="Dean R.A."/>
        </authorList>
    </citation>
    <scope>NUCLEOTIDE SEQUENCE</scope>
    <source>
        <strain evidence="3">ATCC 64411 / 73-15</strain>
    </source>
</reference>
<dbReference type="EMBL" id="ADBL01001128">
    <property type="status" value="NOT_ANNOTATED_CDS"/>
    <property type="molecule type" value="Genomic_DNA"/>
</dbReference>
<accession>A0A0C4DXR5</accession>
<dbReference type="AlphaFoldDB" id="A0A0C4DXR5"/>
<dbReference type="EMBL" id="GL876969">
    <property type="protein sequence ID" value="KLU85802.1"/>
    <property type="molecule type" value="Genomic_DNA"/>
</dbReference>
<feature type="compositionally biased region" description="Low complexity" evidence="1">
    <location>
        <begin position="92"/>
        <end position="117"/>
    </location>
</feature>